<feature type="region of interest" description="Disordered" evidence="2">
    <location>
        <begin position="341"/>
        <end position="360"/>
    </location>
</feature>
<dbReference type="KEGG" id="clec:106670335"/>
<feature type="compositionally biased region" description="Basic and acidic residues" evidence="2">
    <location>
        <begin position="136"/>
        <end position="151"/>
    </location>
</feature>
<dbReference type="Proteomes" id="UP000494040">
    <property type="component" value="Unassembled WGS sequence"/>
</dbReference>
<feature type="region of interest" description="Disordered" evidence="2">
    <location>
        <begin position="238"/>
        <end position="258"/>
    </location>
</feature>
<evidence type="ECO:0000313" key="4">
    <source>
        <dbReference type="Proteomes" id="UP000494040"/>
    </source>
</evidence>
<dbReference type="OrthoDB" id="6626420at2759"/>
<feature type="region of interest" description="Disordered" evidence="2">
    <location>
        <begin position="1064"/>
        <end position="1088"/>
    </location>
</feature>
<evidence type="ECO:0000256" key="1">
    <source>
        <dbReference type="SAM" id="Coils"/>
    </source>
</evidence>
<feature type="compositionally biased region" description="Polar residues" evidence="2">
    <location>
        <begin position="119"/>
        <end position="133"/>
    </location>
</feature>
<evidence type="ECO:0000256" key="2">
    <source>
        <dbReference type="SAM" id="MobiDB-lite"/>
    </source>
</evidence>
<feature type="compositionally biased region" description="Acidic residues" evidence="2">
    <location>
        <begin position="885"/>
        <end position="910"/>
    </location>
</feature>
<name>A0A8I6STR6_CIMLE</name>
<evidence type="ECO:0000313" key="3">
    <source>
        <dbReference type="EnsemblMetazoa" id="XP_024086363.1"/>
    </source>
</evidence>
<keyword evidence="1" id="KW-0175">Coiled coil</keyword>
<feature type="region of interest" description="Disordered" evidence="2">
    <location>
        <begin position="882"/>
        <end position="948"/>
    </location>
</feature>
<dbReference type="RefSeq" id="XP_024086363.1">
    <property type="nucleotide sequence ID" value="XM_024230595.1"/>
</dbReference>
<keyword evidence="4" id="KW-1185">Reference proteome</keyword>
<dbReference type="AlphaFoldDB" id="A0A8I6STR6"/>
<feature type="compositionally biased region" description="Basic and acidic residues" evidence="2">
    <location>
        <begin position="238"/>
        <end position="251"/>
    </location>
</feature>
<protein>
    <submittedName>
        <fullName evidence="3">Uncharacterized protein</fullName>
    </submittedName>
</protein>
<feature type="region of interest" description="Disordered" evidence="2">
    <location>
        <begin position="69"/>
        <end position="151"/>
    </location>
</feature>
<proteinExistence type="predicted"/>
<feature type="region of interest" description="Disordered" evidence="2">
    <location>
        <begin position="373"/>
        <end position="402"/>
    </location>
</feature>
<feature type="compositionally biased region" description="Basic and acidic residues" evidence="2">
    <location>
        <begin position="373"/>
        <end position="397"/>
    </location>
</feature>
<accession>A0A8I6STR6</accession>
<feature type="compositionally biased region" description="Polar residues" evidence="2">
    <location>
        <begin position="1064"/>
        <end position="1081"/>
    </location>
</feature>
<dbReference type="GeneID" id="106670335"/>
<feature type="coiled-coil region" evidence="1">
    <location>
        <begin position="558"/>
        <end position="588"/>
    </location>
</feature>
<reference evidence="3" key="1">
    <citation type="submission" date="2022-01" db="UniProtKB">
        <authorList>
            <consortium name="EnsemblMetazoa"/>
        </authorList>
    </citation>
    <scope>IDENTIFICATION</scope>
</reference>
<feature type="compositionally biased region" description="Polar residues" evidence="2">
    <location>
        <begin position="90"/>
        <end position="104"/>
    </location>
</feature>
<dbReference type="EnsemblMetazoa" id="XM_024230595.1">
    <property type="protein sequence ID" value="XP_024086363.1"/>
    <property type="gene ID" value="LOC106670335"/>
</dbReference>
<sequence length="1111" mass="125902">MSEADLRRDFGQVVAELEALKRDNSYLRMKIRYLESGGGREKVCKVSKWTKVKGALGWEKEKDELLTLKVPNSSSDPSSSISVSPAGSCRSHSSLGVQINISRPESSSSSEEDILTEATGRSCSTLRNNNGFSGQEEGRRSKSLDGETSKSLEEHIANKKLDVKDFGTKHKTPWSKVKGIINNTKSVRKRSQEEKRDKILILHGPEQQQSGDEEHSTVKLTAPKLTLTLPSNEEFCTELKKQQDTGNKDTNRGASPQLSRKSKWFKVRNVFLQGSSSAPVSPIRLESFIYDIESDEISSGDILGEKEDEVFQDNIRYEIELGFAQLQSRLTDEFSKKMENIAERKRTDTRDQNRERDLSPEFKKKLEEWDRIKQGKEQAKKGDKDKEKNKNKNNERSKKTRLTGRQEVLIPTSTGMFRFEGISNKFTRRLYEWEQARGITPEESTFVFLDPEYKPTFSHSQIENGVLIRSKSIGSIRGASNSPILVQQPSSLSLNDLQACTDNLMELGVPTTSDSEAAGVNHPFYAPEEVTRLIDSSSGESDKEMTRQQVVNSSYQVLQENIELLDKLKKERDACRQLEDDMRLLEGQIYNVSKSFDCQDGIKCGVGNLDKVDMFDYDPEILSENLQMIRNSENSRILGPAREFTVKFDDFKRVETTMADEEFTQVDYLPYDHGFTSFNRVDSPVHEILRELIEMTDQLESAVVERDKEMFQIKTALFRKQLETSENSFSLFTLPVQYLRGRRSQELSQFPKQIMDKILELKQAISSSSSITDLILDQPFNPPRVLQRTVGHEDLSPDYRPLSQTSSSASSFSYLNPGFRTPQDYSFPCQYDQNKCTMVQESIIVDPRDSKRECEKDTNSCNVFVPTTRKIFSPVNENKAVSLVIEEEKDEEGGRNEEEEEEEECDDSSEETEKAGEEEINTQIVLKDRAKLKSQSSSPVPERKPQKYSSVSILLDSENGVVNPPPLLVEEMKLGEELASSLRLRALRIQKAKEEFLSGRHNSVTIVVEELNSNPTTLLVKSASAGLIAEDKENPSGKKNDNLLCLLRKKFKKEGTVVSLARQVETTPDPSHTKSCPSSPVLNKKSESTSWIKNPAKILFRPKGKYTINNK</sequence>
<feature type="compositionally biased region" description="Low complexity" evidence="2">
    <location>
        <begin position="71"/>
        <end position="88"/>
    </location>
</feature>
<organism evidence="3 4">
    <name type="scientific">Cimex lectularius</name>
    <name type="common">Bed bug</name>
    <name type="synonym">Acanthia lectularia</name>
    <dbReference type="NCBI Taxonomy" id="79782"/>
    <lineage>
        <taxon>Eukaryota</taxon>
        <taxon>Metazoa</taxon>
        <taxon>Ecdysozoa</taxon>
        <taxon>Arthropoda</taxon>
        <taxon>Hexapoda</taxon>
        <taxon>Insecta</taxon>
        <taxon>Pterygota</taxon>
        <taxon>Neoptera</taxon>
        <taxon>Paraneoptera</taxon>
        <taxon>Hemiptera</taxon>
        <taxon>Heteroptera</taxon>
        <taxon>Panheteroptera</taxon>
        <taxon>Cimicomorpha</taxon>
        <taxon>Cimicidae</taxon>
        <taxon>Cimex</taxon>
    </lineage>
</organism>